<dbReference type="GO" id="GO:0005634">
    <property type="term" value="C:nucleus"/>
    <property type="evidence" value="ECO:0007669"/>
    <property type="project" value="TreeGrafter"/>
</dbReference>
<gene>
    <name evidence="4" type="ORF">CROQUDRAFT_73641</name>
</gene>
<dbReference type="Proteomes" id="UP000886653">
    <property type="component" value="Unassembled WGS sequence"/>
</dbReference>
<accession>A0A9P6NQX5</accession>
<name>A0A9P6NQX5_9BASI</name>
<sequence length="209" mass="22474">MNSINPQPAPPMFACIIPSRPVQTNAIAIPPDKVVFEFDDPNINHLVVFLTGAVPLPDGWAASVHFLFPTKPEWQLLGMISPTKPSAIFKLKGSVIPSSTMSAVDAMTSRASLGLHLAPLSQIEAECAHLSASKSLVPFAPPAPTSVQIAKAIGLNLFNYLASFAAEIPGRTGSWVELSTLEKWWKGFEVKCAADPTGDRWLLESVKDT</sequence>
<dbReference type="PANTHER" id="PTHR12925">
    <property type="entry name" value="HIKESHI FAMILY MEMBER"/>
    <property type="match status" value="1"/>
</dbReference>
<dbReference type="InterPro" id="IPR008493">
    <property type="entry name" value="Hikeshi-like_N"/>
</dbReference>
<dbReference type="InterPro" id="IPR048364">
    <property type="entry name" value="Hikeshi-like_C"/>
</dbReference>
<evidence type="ECO:0000313" key="4">
    <source>
        <dbReference type="EMBL" id="KAG0150027.1"/>
    </source>
</evidence>
<evidence type="ECO:0000256" key="1">
    <source>
        <dbReference type="ARBA" id="ARBA00006623"/>
    </source>
</evidence>
<comment type="caution">
    <text evidence="4">The sequence shown here is derived from an EMBL/GenBank/DDBJ whole genome shotgun (WGS) entry which is preliminary data.</text>
</comment>
<dbReference type="Pfam" id="PF05603">
    <property type="entry name" value="Hikeshi-like_N"/>
    <property type="match status" value="1"/>
</dbReference>
<protein>
    <recommendedName>
        <fullName evidence="6">Hikeshi-like domain-containing protein</fullName>
    </recommendedName>
</protein>
<proteinExistence type="inferred from homology"/>
<evidence type="ECO:0000259" key="2">
    <source>
        <dbReference type="Pfam" id="PF05603"/>
    </source>
</evidence>
<reference evidence="4" key="1">
    <citation type="submission" date="2013-11" db="EMBL/GenBank/DDBJ databases">
        <title>Genome sequence of the fusiform rust pathogen reveals effectors for host alternation and coevolution with pine.</title>
        <authorList>
            <consortium name="DOE Joint Genome Institute"/>
            <person name="Smith K."/>
            <person name="Pendleton A."/>
            <person name="Kubisiak T."/>
            <person name="Anderson C."/>
            <person name="Salamov A."/>
            <person name="Aerts A."/>
            <person name="Riley R."/>
            <person name="Clum A."/>
            <person name="Lindquist E."/>
            <person name="Ence D."/>
            <person name="Campbell M."/>
            <person name="Kronenberg Z."/>
            <person name="Feau N."/>
            <person name="Dhillon B."/>
            <person name="Hamelin R."/>
            <person name="Burleigh J."/>
            <person name="Smith J."/>
            <person name="Yandell M."/>
            <person name="Nelson C."/>
            <person name="Grigoriev I."/>
            <person name="Davis J."/>
        </authorList>
    </citation>
    <scope>NUCLEOTIDE SEQUENCE</scope>
    <source>
        <strain evidence="4">G11</strain>
    </source>
</reference>
<comment type="similarity">
    <text evidence="1">Belongs to the OPI10 family.</text>
</comment>
<feature type="domain" description="Hikeshi-like N-terminal" evidence="2">
    <location>
        <begin position="16"/>
        <end position="133"/>
    </location>
</feature>
<dbReference type="Pfam" id="PF21057">
    <property type="entry name" value="Hikeshi-like_C"/>
    <property type="match status" value="1"/>
</dbReference>
<dbReference type="InterPro" id="IPR031318">
    <property type="entry name" value="OPI10"/>
</dbReference>
<dbReference type="EMBL" id="MU167223">
    <property type="protein sequence ID" value="KAG0150027.1"/>
    <property type="molecule type" value="Genomic_DNA"/>
</dbReference>
<organism evidence="4 5">
    <name type="scientific">Cronartium quercuum f. sp. fusiforme G11</name>
    <dbReference type="NCBI Taxonomy" id="708437"/>
    <lineage>
        <taxon>Eukaryota</taxon>
        <taxon>Fungi</taxon>
        <taxon>Dikarya</taxon>
        <taxon>Basidiomycota</taxon>
        <taxon>Pucciniomycotina</taxon>
        <taxon>Pucciniomycetes</taxon>
        <taxon>Pucciniales</taxon>
        <taxon>Coleosporiaceae</taxon>
        <taxon>Cronartium</taxon>
    </lineage>
</organism>
<feature type="domain" description="Hikeshi-like C-terminal" evidence="3">
    <location>
        <begin position="147"/>
        <end position="197"/>
    </location>
</feature>
<dbReference type="OrthoDB" id="10248398at2759"/>
<keyword evidence="5" id="KW-1185">Reference proteome</keyword>
<dbReference type="PANTHER" id="PTHR12925:SF0">
    <property type="entry name" value="PROTEIN HIKESHI"/>
    <property type="match status" value="1"/>
</dbReference>
<evidence type="ECO:0000259" key="3">
    <source>
        <dbReference type="Pfam" id="PF21057"/>
    </source>
</evidence>
<dbReference type="GO" id="GO:0005829">
    <property type="term" value="C:cytosol"/>
    <property type="evidence" value="ECO:0007669"/>
    <property type="project" value="TreeGrafter"/>
</dbReference>
<evidence type="ECO:0000313" key="5">
    <source>
        <dbReference type="Proteomes" id="UP000886653"/>
    </source>
</evidence>
<evidence type="ECO:0008006" key="6">
    <source>
        <dbReference type="Google" id="ProtNLM"/>
    </source>
</evidence>
<dbReference type="AlphaFoldDB" id="A0A9P6NQX5"/>
<dbReference type="GO" id="GO:0061608">
    <property type="term" value="F:nuclear import signal receptor activity"/>
    <property type="evidence" value="ECO:0007669"/>
    <property type="project" value="TreeGrafter"/>
</dbReference>
<dbReference type="GO" id="GO:0006606">
    <property type="term" value="P:protein import into nucleus"/>
    <property type="evidence" value="ECO:0007669"/>
    <property type="project" value="TreeGrafter"/>
</dbReference>